<reference evidence="12" key="1">
    <citation type="submission" date="2018-11" db="EMBL/GenBank/DDBJ databases">
        <authorList>
            <person name="Alioto T."/>
            <person name="Alioto T."/>
        </authorList>
    </citation>
    <scope>NUCLEOTIDE SEQUENCE</scope>
</reference>
<dbReference type="SUPFAM" id="SSF81321">
    <property type="entry name" value="Family A G protein-coupled receptor-like"/>
    <property type="match status" value="1"/>
</dbReference>
<feature type="transmembrane region" description="Helical" evidence="10">
    <location>
        <begin position="248"/>
        <end position="267"/>
    </location>
</feature>
<organism evidence="12 13">
    <name type="scientific">Mytilus galloprovincialis</name>
    <name type="common">Mediterranean mussel</name>
    <dbReference type="NCBI Taxonomy" id="29158"/>
    <lineage>
        <taxon>Eukaryota</taxon>
        <taxon>Metazoa</taxon>
        <taxon>Spiralia</taxon>
        <taxon>Lophotrochozoa</taxon>
        <taxon>Mollusca</taxon>
        <taxon>Bivalvia</taxon>
        <taxon>Autobranchia</taxon>
        <taxon>Pteriomorphia</taxon>
        <taxon>Mytilida</taxon>
        <taxon>Mytiloidea</taxon>
        <taxon>Mytilidae</taxon>
        <taxon>Mytilinae</taxon>
        <taxon>Mytilus</taxon>
    </lineage>
</organism>
<name>A0A8B6E5F2_MYTGA</name>
<dbReference type="CDD" id="cd00637">
    <property type="entry name" value="7tm_classA_rhodopsin-like"/>
    <property type="match status" value="1"/>
</dbReference>
<evidence type="ECO:0000256" key="8">
    <source>
        <dbReference type="ARBA" id="ARBA00023224"/>
    </source>
</evidence>
<evidence type="ECO:0000256" key="1">
    <source>
        <dbReference type="ARBA" id="ARBA00004651"/>
    </source>
</evidence>
<comment type="similarity">
    <text evidence="9">Belongs to the G-protein coupled receptor 1 family.</text>
</comment>
<accession>A0A8B6E5F2</accession>
<feature type="transmembrane region" description="Helical" evidence="10">
    <location>
        <begin position="191"/>
        <end position="214"/>
    </location>
</feature>
<dbReference type="GO" id="GO:0005886">
    <property type="term" value="C:plasma membrane"/>
    <property type="evidence" value="ECO:0007669"/>
    <property type="project" value="UniProtKB-SubCell"/>
</dbReference>
<dbReference type="PANTHER" id="PTHR24228">
    <property type="entry name" value="B2 BRADYKININ RECEPTOR/ANGIOTENSIN II RECEPTOR"/>
    <property type="match status" value="1"/>
</dbReference>
<evidence type="ECO:0000259" key="11">
    <source>
        <dbReference type="PROSITE" id="PS50262"/>
    </source>
</evidence>
<dbReference type="PRINTS" id="PR00237">
    <property type="entry name" value="GPCRRHODOPSN"/>
</dbReference>
<dbReference type="PROSITE" id="PS50262">
    <property type="entry name" value="G_PROTEIN_RECEP_F1_2"/>
    <property type="match status" value="1"/>
</dbReference>
<evidence type="ECO:0000256" key="4">
    <source>
        <dbReference type="ARBA" id="ARBA00022989"/>
    </source>
</evidence>
<keyword evidence="13" id="KW-1185">Reference proteome</keyword>
<dbReference type="Pfam" id="PF00001">
    <property type="entry name" value="7tm_1"/>
    <property type="match status" value="1"/>
</dbReference>
<feature type="transmembrane region" description="Helical" evidence="10">
    <location>
        <begin position="21"/>
        <end position="40"/>
    </location>
</feature>
<evidence type="ECO:0000256" key="3">
    <source>
        <dbReference type="ARBA" id="ARBA00022692"/>
    </source>
</evidence>
<evidence type="ECO:0000256" key="7">
    <source>
        <dbReference type="ARBA" id="ARBA00023170"/>
    </source>
</evidence>
<keyword evidence="6 10" id="KW-0472">Membrane</keyword>
<evidence type="ECO:0000313" key="13">
    <source>
        <dbReference type="Proteomes" id="UP000596742"/>
    </source>
</evidence>
<gene>
    <name evidence="12" type="ORF">MGAL_10B057633</name>
</gene>
<dbReference type="GO" id="GO:0004930">
    <property type="term" value="F:G protein-coupled receptor activity"/>
    <property type="evidence" value="ECO:0007669"/>
    <property type="project" value="UniProtKB-KW"/>
</dbReference>
<dbReference type="Gene3D" id="1.20.1070.10">
    <property type="entry name" value="Rhodopsin 7-helix transmembrane proteins"/>
    <property type="match status" value="1"/>
</dbReference>
<protein>
    <submittedName>
        <fullName evidence="12">Melatonin receptor type 1A</fullName>
    </submittedName>
</protein>
<dbReference type="Proteomes" id="UP000596742">
    <property type="component" value="Unassembled WGS sequence"/>
</dbReference>
<comment type="subcellular location">
    <subcellularLocation>
        <location evidence="1">Cell membrane</location>
        <topology evidence="1">Multi-pass membrane protein</topology>
    </subcellularLocation>
</comment>
<dbReference type="EMBL" id="UYJE01004548">
    <property type="protein sequence ID" value="VDI28885.1"/>
    <property type="molecule type" value="Genomic_DNA"/>
</dbReference>
<feature type="transmembrane region" description="Helical" evidence="10">
    <location>
        <begin position="279"/>
        <end position="299"/>
    </location>
</feature>
<keyword evidence="7 9" id="KW-0675">Receptor</keyword>
<sequence length="346" mass="39546">KVKVPEYEEEMLNKKFMSLTVPLAFKIYEAFIIISVSGILTCYDPTIPFNKRILINIQYLTNIIVKMRYPSINENKFTLNTIAKRTPHFGKVEGRPFFMQYPLLCDIIGKVCTVSCIVSLGSITLLSFNRYILICHNSHYEKIFTRRSCIIMCISLYLVGMIMVLLNSAGIGGHGFDDKSLECIWDRMATYSYTVVFSVCLVWIPLIVLGISYLKLFLYVRHKRKQVTSTENAVHVDNKSLRLAKTIFIVYAVFSICWIPFAMLLVADAKDTFSHEVHLSITVFAHLHPSINWLIYYVTNGNFKTGCLKIFKIRGQEFSSQPIGTVPKSVPVMSIHMKSLSSEDLN</sequence>
<dbReference type="InterPro" id="IPR000276">
    <property type="entry name" value="GPCR_Rhodpsn"/>
</dbReference>
<keyword evidence="5 9" id="KW-0297">G-protein coupled receptor</keyword>
<dbReference type="PANTHER" id="PTHR24228:SF75">
    <property type="entry name" value="G-PROTEIN COUPLED RECEPTORS FAMILY 1 PROFILE DOMAIN-CONTAINING PROTEIN"/>
    <property type="match status" value="1"/>
</dbReference>
<dbReference type="AlphaFoldDB" id="A0A8B6E5F2"/>
<evidence type="ECO:0000256" key="5">
    <source>
        <dbReference type="ARBA" id="ARBA00023040"/>
    </source>
</evidence>
<proteinExistence type="inferred from homology"/>
<evidence type="ECO:0000256" key="2">
    <source>
        <dbReference type="ARBA" id="ARBA00022475"/>
    </source>
</evidence>
<comment type="caution">
    <text evidence="12">The sequence shown here is derived from an EMBL/GenBank/DDBJ whole genome shotgun (WGS) entry which is preliminary data.</text>
</comment>
<feature type="transmembrane region" description="Helical" evidence="10">
    <location>
        <begin position="149"/>
        <end position="171"/>
    </location>
</feature>
<keyword evidence="3 9" id="KW-0812">Transmembrane</keyword>
<evidence type="ECO:0000313" key="12">
    <source>
        <dbReference type="EMBL" id="VDI28885.1"/>
    </source>
</evidence>
<evidence type="ECO:0000256" key="9">
    <source>
        <dbReference type="RuleBase" id="RU000688"/>
    </source>
</evidence>
<feature type="transmembrane region" description="Helical" evidence="10">
    <location>
        <begin position="107"/>
        <end position="128"/>
    </location>
</feature>
<dbReference type="OrthoDB" id="10044919at2759"/>
<evidence type="ECO:0000256" key="10">
    <source>
        <dbReference type="SAM" id="Phobius"/>
    </source>
</evidence>
<keyword evidence="2" id="KW-1003">Cell membrane</keyword>
<dbReference type="PROSITE" id="PS00237">
    <property type="entry name" value="G_PROTEIN_RECEP_F1_1"/>
    <property type="match status" value="1"/>
</dbReference>
<feature type="non-terminal residue" evidence="12">
    <location>
        <position position="1"/>
    </location>
</feature>
<keyword evidence="8 9" id="KW-0807">Transducer</keyword>
<evidence type="ECO:0000256" key="6">
    <source>
        <dbReference type="ARBA" id="ARBA00023136"/>
    </source>
</evidence>
<dbReference type="InterPro" id="IPR017452">
    <property type="entry name" value="GPCR_Rhodpsn_7TM"/>
</dbReference>
<keyword evidence="4 10" id="KW-1133">Transmembrane helix</keyword>
<feature type="domain" description="G-protein coupled receptors family 1 profile" evidence="11">
    <location>
        <begin position="103"/>
        <end position="296"/>
    </location>
</feature>